<sequence>MMTRRKRAGKEITDKVAPIEEESVNERLPTCLFATDQFSNKRNNCYSSMEYLLLVRDVLERTEEMEMVLGTCFGKLFRLPVRCNFLAEVLDDEHNP</sequence>
<comment type="caution">
    <text evidence="1">The sequence shown here is derived from an EMBL/GenBank/DDBJ whole genome shotgun (WGS) entry which is preliminary data.</text>
</comment>
<evidence type="ECO:0000313" key="2">
    <source>
        <dbReference type="Proteomes" id="UP001642260"/>
    </source>
</evidence>
<accession>A0ABC8JDV8</accession>
<reference evidence="1 2" key="1">
    <citation type="submission" date="2022-03" db="EMBL/GenBank/DDBJ databases">
        <authorList>
            <person name="Macdonald S."/>
            <person name="Ahmed S."/>
            <person name="Newling K."/>
        </authorList>
    </citation>
    <scope>NUCLEOTIDE SEQUENCE [LARGE SCALE GENOMIC DNA]</scope>
</reference>
<keyword evidence="2" id="KW-1185">Reference proteome</keyword>
<gene>
    <name evidence="1" type="ORF">ERUC_LOCUS9877</name>
</gene>
<organism evidence="1 2">
    <name type="scientific">Eruca vesicaria subsp. sativa</name>
    <name type="common">Garden rocket</name>
    <name type="synonym">Eruca sativa</name>
    <dbReference type="NCBI Taxonomy" id="29727"/>
    <lineage>
        <taxon>Eukaryota</taxon>
        <taxon>Viridiplantae</taxon>
        <taxon>Streptophyta</taxon>
        <taxon>Embryophyta</taxon>
        <taxon>Tracheophyta</taxon>
        <taxon>Spermatophyta</taxon>
        <taxon>Magnoliopsida</taxon>
        <taxon>eudicotyledons</taxon>
        <taxon>Gunneridae</taxon>
        <taxon>Pentapetalae</taxon>
        <taxon>rosids</taxon>
        <taxon>malvids</taxon>
        <taxon>Brassicales</taxon>
        <taxon>Brassicaceae</taxon>
        <taxon>Brassiceae</taxon>
        <taxon>Eruca</taxon>
    </lineage>
</organism>
<dbReference type="PANTHER" id="PTHR48449:SF1">
    <property type="entry name" value="DUF1985 DOMAIN-CONTAINING PROTEIN"/>
    <property type="match status" value="1"/>
</dbReference>
<evidence type="ECO:0000313" key="1">
    <source>
        <dbReference type="EMBL" id="CAH8323408.1"/>
    </source>
</evidence>
<proteinExistence type="predicted"/>
<protein>
    <submittedName>
        <fullName evidence="1">Uncharacterized protein</fullName>
    </submittedName>
</protein>
<dbReference type="PANTHER" id="PTHR48449">
    <property type="entry name" value="DUF1985 DOMAIN-CONTAINING PROTEIN"/>
    <property type="match status" value="1"/>
</dbReference>
<dbReference type="EMBL" id="CAKOAT010098600">
    <property type="protein sequence ID" value="CAH8323408.1"/>
    <property type="molecule type" value="Genomic_DNA"/>
</dbReference>
<dbReference type="AlphaFoldDB" id="A0ABC8JDV8"/>
<name>A0ABC8JDV8_ERUVS</name>
<dbReference type="Proteomes" id="UP001642260">
    <property type="component" value="Unassembled WGS sequence"/>
</dbReference>